<dbReference type="SUPFAM" id="SSF48317">
    <property type="entry name" value="Acid phosphatase/Vanadium-dependent haloperoxidase"/>
    <property type="match status" value="1"/>
</dbReference>
<feature type="transmembrane region" description="Helical" evidence="1">
    <location>
        <begin position="143"/>
        <end position="160"/>
    </location>
</feature>
<dbReference type="Pfam" id="PF01569">
    <property type="entry name" value="PAP2"/>
    <property type="match status" value="1"/>
</dbReference>
<comment type="caution">
    <text evidence="3">The sequence shown here is derived from an EMBL/GenBank/DDBJ whole genome shotgun (WGS) entry which is preliminary data.</text>
</comment>
<keyword evidence="1" id="KW-0812">Transmembrane</keyword>
<evidence type="ECO:0000313" key="3">
    <source>
        <dbReference type="EMBL" id="MBO8434951.1"/>
    </source>
</evidence>
<feature type="domain" description="Phosphatidic acid phosphatase type 2/haloperoxidase" evidence="2">
    <location>
        <begin position="50"/>
        <end position="158"/>
    </location>
</feature>
<evidence type="ECO:0000313" key="4">
    <source>
        <dbReference type="Proteomes" id="UP000823611"/>
    </source>
</evidence>
<accession>A0A9D9DWD0</accession>
<evidence type="ECO:0000256" key="1">
    <source>
        <dbReference type="SAM" id="Phobius"/>
    </source>
</evidence>
<dbReference type="InterPro" id="IPR036938">
    <property type="entry name" value="PAP2/HPO_sf"/>
</dbReference>
<dbReference type="Proteomes" id="UP000823611">
    <property type="component" value="Unassembled WGS sequence"/>
</dbReference>
<proteinExistence type="predicted"/>
<dbReference type="SMART" id="SM00014">
    <property type="entry name" value="acidPPc"/>
    <property type="match status" value="1"/>
</dbReference>
<dbReference type="PANTHER" id="PTHR14969:SF13">
    <property type="entry name" value="AT30094P"/>
    <property type="match status" value="1"/>
</dbReference>
<keyword evidence="1" id="KW-1133">Transmembrane helix</keyword>
<organism evidence="3 4">
    <name type="scientific">Candidatus Fimicola merdigallinarum</name>
    <dbReference type="NCBI Taxonomy" id="2840819"/>
    <lineage>
        <taxon>Bacteria</taxon>
        <taxon>Bacillati</taxon>
        <taxon>Bacillota</taxon>
        <taxon>Clostridia</taxon>
        <taxon>Lachnospirales</taxon>
        <taxon>Lachnospiraceae</taxon>
        <taxon>Lachnospiraceae incertae sedis</taxon>
        <taxon>Candidatus Fimicola</taxon>
    </lineage>
</organism>
<dbReference type="InterPro" id="IPR000326">
    <property type="entry name" value="PAP2/HPO"/>
</dbReference>
<feature type="transmembrane region" description="Helical" evidence="1">
    <location>
        <begin position="104"/>
        <end position="131"/>
    </location>
</feature>
<gene>
    <name evidence="3" type="ORF">IAC55_06495</name>
</gene>
<name>A0A9D9DWD0_9FIRM</name>
<sequence length="161" mass="18303">MDKILLKYLYNLGLKNKKAVVYTAITLPNIFVVLYILGIALVFFLKRQCLLRFVLIPMVVLFTVTIIRKIVNRKRPFQVVKEIQPFIPHDDGESFPSRHTASSFIIGMAFLYVNIYIGVPILVLSFVVGLSRIMAGLHYPSDVLFGGIYSIIIGYIGFFII</sequence>
<evidence type="ECO:0000259" key="2">
    <source>
        <dbReference type="SMART" id="SM00014"/>
    </source>
</evidence>
<dbReference type="EMBL" id="JADIMX010000121">
    <property type="protein sequence ID" value="MBO8434951.1"/>
    <property type="molecule type" value="Genomic_DNA"/>
</dbReference>
<dbReference type="PANTHER" id="PTHR14969">
    <property type="entry name" value="SPHINGOSINE-1-PHOSPHATE PHOSPHOHYDROLASE"/>
    <property type="match status" value="1"/>
</dbReference>
<protein>
    <submittedName>
        <fullName evidence="3">Phosphatase PAP2 family protein</fullName>
    </submittedName>
</protein>
<reference evidence="3" key="1">
    <citation type="submission" date="2020-10" db="EMBL/GenBank/DDBJ databases">
        <authorList>
            <person name="Gilroy R."/>
        </authorList>
    </citation>
    <scope>NUCLEOTIDE SEQUENCE</scope>
    <source>
        <strain evidence="3">F6-4510</strain>
    </source>
</reference>
<dbReference type="AlphaFoldDB" id="A0A9D9DWD0"/>
<feature type="transmembrane region" description="Helical" evidence="1">
    <location>
        <begin position="20"/>
        <end position="44"/>
    </location>
</feature>
<keyword evidence="1" id="KW-0472">Membrane</keyword>
<reference evidence="3" key="2">
    <citation type="journal article" date="2021" name="PeerJ">
        <title>Extensive microbial diversity within the chicken gut microbiome revealed by metagenomics and culture.</title>
        <authorList>
            <person name="Gilroy R."/>
            <person name="Ravi A."/>
            <person name="Getino M."/>
            <person name="Pursley I."/>
            <person name="Horton D.L."/>
            <person name="Alikhan N.F."/>
            <person name="Baker D."/>
            <person name="Gharbi K."/>
            <person name="Hall N."/>
            <person name="Watson M."/>
            <person name="Adriaenssens E.M."/>
            <person name="Foster-Nyarko E."/>
            <person name="Jarju S."/>
            <person name="Secka A."/>
            <person name="Antonio M."/>
            <person name="Oren A."/>
            <person name="Chaudhuri R.R."/>
            <person name="La Ragione R."/>
            <person name="Hildebrand F."/>
            <person name="Pallen M.J."/>
        </authorList>
    </citation>
    <scope>NUCLEOTIDE SEQUENCE</scope>
    <source>
        <strain evidence="3">F6-4510</strain>
    </source>
</reference>
<dbReference type="CDD" id="cd01610">
    <property type="entry name" value="PAP2_like"/>
    <property type="match status" value="1"/>
</dbReference>
<dbReference type="Gene3D" id="1.20.144.10">
    <property type="entry name" value="Phosphatidic acid phosphatase type 2/haloperoxidase"/>
    <property type="match status" value="1"/>
</dbReference>
<feature type="transmembrane region" description="Helical" evidence="1">
    <location>
        <begin position="50"/>
        <end position="71"/>
    </location>
</feature>